<feature type="compositionally biased region" description="Low complexity" evidence="2">
    <location>
        <begin position="189"/>
        <end position="211"/>
    </location>
</feature>
<dbReference type="PANTHER" id="PTHR35794:SF2">
    <property type="entry name" value="CELL DIVISION PROTEIN DIVIVA"/>
    <property type="match status" value="1"/>
</dbReference>
<feature type="region of interest" description="Disordered" evidence="2">
    <location>
        <begin position="176"/>
        <end position="288"/>
    </location>
</feature>
<proteinExistence type="predicted"/>
<evidence type="ECO:0000313" key="3">
    <source>
        <dbReference type="EMBL" id="HIS77102.1"/>
    </source>
</evidence>
<name>A0A9D1FNT6_9FIRM</name>
<dbReference type="Proteomes" id="UP000824002">
    <property type="component" value="Unassembled WGS sequence"/>
</dbReference>
<gene>
    <name evidence="3" type="ORF">IAB51_09915</name>
</gene>
<organism evidence="3 4">
    <name type="scientific">Candidatus Merdivicinus excrementipullorum</name>
    <dbReference type="NCBI Taxonomy" id="2840867"/>
    <lineage>
        <taxon>Bacteria</taxon>
        <taxon>Bacillati</taxon>
        <taxon>Bacillota</taxon>
        <taxon>Clostridia</taxon>
        <taxon>Eubacteriales</taxon>
        <taxon>Oscillospiraceae</taxon>
        <taxon>Oscillospiraceae incertae sedis</taxon>
        <taxon>Candidatus Merdivicinus</taxon>
    </lineage>
</organism>
<dbReference type="Pfam" id="PF05103">
    <property type="entry name" value="DivIVA"/>
    <property type="match status" value="1"/>
</dbReference>
<evidence type="ECO:0000313" key="4">
    <source>
        <dbReference type="Proteomes" id="UP000824002"/>
    </source>
</evidence>
<dbReference type="EMBL" id="DVJP01000066">
    <property type="protein sequence ID" value="HIS77102.1"/>
    <property type="molecule type" value="Genomic_DNA"/>
</dbReference>
<protein>
    <submittedName>
        <fullName evidence="3">DivIVA domain-containing protein</fullName>
    </submittedName>
</protein>
<keyword evidence="1" id="KW-0175">Coiled coil</keyword>
<comment type="caution">
    <text evidence="3">The sequence shown here is derived from an EMBL/GenBank/DDBJ whole genome shotgun (WGS) entry which is preliminary data.</text>
</comment>
<feature type="coiled-coil region" evidence="1">
    <location>
        <begin position="19"/>
        <end position="67"/>
    </location>
</feature>
<dbReference type="Gene3D" id="1.20.5.620">
    <property type="entry name" value="F1F0 ATP synthase subunit B, membrane domain"/>
    <property type="match status" value="1"/>
</dbReference>
<dbReference type="InterPro" id="IPR007793">
    <property type="entry name" value="DivIVA_fam"/>
</dbReference>
<evidence type="ECO:0000256" key="1">
    <source>
        <dbReference type="SAM" id="Coils"/>
    </source>
</evidence>
<sequence length="288" mass="31942">MSSKSSEKLFEKAAFGYRTEEVDRYIEQMNAQIRSLEAEKADLVGKMKILAEKINEYRQDESNLKDALLGAQKMGNAIVSEAKAKADRMVSDAKSRSERMLLDAQRASDEAVGNIRAQVEHEKLTMAKMQKEVSDFKAKLLSLYKVHLNALNSLPDMEEEYEALYNARVRSAYAQPEMPAPEQPVQESPQAAEPVQTEQPQAAAPQPMEPADTAPKQPEPPAPQTEKGPAHGLSPEESTTVRFDKASKAAPAPKEQEPPIPTVNRPAHKLSFEEKFGDLKFGKNNPGR</sequence>
<reference evidence="3" key="1">
    <citation type="submission" date="2020-10" db="EMBL/GenBank/DDBJ databases">
        <authorList>
            <person name="Gilroy R."/>
        </authorList>
    </citation>
    <scope>NUCLEOTIDE SEQUENCE</scope>
    <source>
        <strain evidence="3">CHK199-13235</strain>
    </source>
</reference>
<accession>A0A9D1FNT6</accession>
<feature type="compositionally biased region" description="Basic and acidic residues" evidence="2">
    <location>
        <begin position="270"/>
        <end position="281"/>
    </location>
</feature>
<dbReference type="PANTHER" id="PTHR35794">
    <property type="entry name" value="CELL DIVISION PROTEIN DIVIVA"/>
    <property type="match status" value="1"/>
</dbReference>
<reference evidence="3" key="2">
    <citation type="journal article" date="2021" name="PeerJ">
        <title>Extensive microbial diversity within the chicken gut microbiome revealed by metagenomics and culture.</title>
        <authorList>
            <person name="Gilroy R."/>
            <person name="Ravi A."/>
            <person name="Getino M."/>
            <person name="Pursley I."/>
            <person name="Horton D.L."/>
            <person name="Alikhan N.F."/>
            <person name="Baker D."/>
            <person name="Gharbi K."/>
            <person name="Hall N."/>
            <person name="Watson M."/>
            <person name="Adriaenssens E.M."/>
            <person name="Foster-Nyarko E."/>
            <person name="Jarju S."/>
            <person name="Secka A."/>
            <person name="Antonio M."/>
            <person name="Oren A."/>
            <person name="Chaudhuri R.R."/>
            <person name="La Ragione R."/>
            <person name="Hildebrand F."/>
            <person name="Pallen M.J."/>
        </authorList>
    </citation>
    <scope>NUCLEOTIDE SEQUENCE</scope>
    <source>
        <strain evidence="3">CHK199-13235</strain>
    </source>
</reference>
<dbReference type="AlphaFoldDB" id="A0A9D1FNT6"/>
<evidence type="ECO:0000256" key="2">
    <source>
        <dbReference type="SAM" id="MobiDB-lite"/>
    </source>
</evidence>